<proteinExistence type="predicted"/>
<feature type="region of interest" description="Disordered" evidence="4">
    <location>
        <begin position="343"/>
        <end position="365"/>
    </location>
</feature>
<dbReference type="SUPFAM" id="SSF48403">
    <property type="entry name" value="Ankyrin repeat"/>
    <property type="match status" value="1"/>
</dbReference>
<dbReference type="PANTHER" id="PTHR24171">
    <property type="entry name" value="ANKYRIN REPEAT DOMAIN-CONTAINING PROTEIN 39-RELATED"/>
    <property type="match status" value="1"/>
</dbReference>
<feature type="region of interest" description="Disordered" evidence="4">
    <location>
        <begin position="90"/>
        <end position="113"/>
    </location>
</feature>
<dbReference type="AlphaFoldDB" id="A0A7S0HIS5"/>
<dbReference type="EMBL" id="HBEO01011410">
    <property type="protein sequence ID" value="CAD8479297.1"/>
    <property type="molecule type" value="Transcribed_RNA"/>
</dbReference>
<dbReference type="PROSITE" id="PS50297">
    <property type="entry name" value="ANK_REP_REGION"/>
    <property type="match status" value="3"/>
</dbReference>
<evidence type="ECO:0008006" key="6">
    <source>
        <dbReference type="Google" id="ProtNLM"/>
    </source>
</evidence>
<feature type="repeat" description="ANK" evidence="3">
    <location>
        <begin position="904"/>
        <end position="936"/>
    </location>
</feature>
<dbReference type="Pfam" id="PF02493">
    <property type="entry name" value="MORN"/>
    <property type="match status" value="5"/>
</dbReference>
<feature type="compositionally biased region" description="Polar residues" evidence="4">
    <location>
        <begin position="91"/>
        <end position="113"/>
    </location>
</feature>
<feature type="region of interest" description="Disordered" evidence="4">
    <location>
        <begin position="564"/>
        <end position="628"/>
    </location>
</feature>
<dbReference type="Gene3D" id="1.25.40.20">
    <property type="entry name" value="Ankyrin repeat-containing domain"/>
    <property type="match status" value="1"/>
</dbReference>
<dbReference type="GO" id="GO:0004842">
    <property type="term" value="F:ubiquitin-protein transferase activity"/>
    <property type="evidence" value="ECO:0007669"/>
    <property type="project" value="TreeGrafter"/>
</dbReference>
<sequence>MVINTSNKVPDFDMQSMSEAKINGARCDLSTAALPLFGPPPSPPCSQPSSVKSDTSSPELNSIAAMDIPRGPLSNFGSISLQTRLVYDSDPMSSDTATGSSGSPRSPRLQNFASNQLHPGLDEAIEPGGINKKLRRNLNVSTGHRWRWLAVRASVRFSGESNHSNLARFCGLERSESRGKKHTGEEGSSAEDALLAYALKANTMLQRGHSIGRDLWKNLQVIDNQASLKSFPFPDSDSRRSQQGGAAETERDSWSSTALKGLNLLISKERNARGSGNDDSDTQAGSECGSVSGPKSSPQTPSHASSPDSWTDIIAPLKASLQATVSSLKSSAMTDLNKFVQSLPRSSGESAPSFFNPRGQGEESQRARTIVTVDGHMYEGSFLDGIAHGYGRMTWPDGQWFQGEFLHGKSDGLGRRVWSSGHEYVGEEHRGFRHGIGIMCWPGGKRYEGEFRMDMKEGIGLLWSSSDKFYVGGWSRNEPHGFGLEHVQGTVAFVEYVRGKVLKRMEIAADLRRRVKANLDVPDEMSLLPADSTYKLHLLPLPGYVRTAPPQRAKSIEIIKTEEAEAASEKHRRRGRERVCSRQSPGDSDRSASEHSRDEHSDDEREEQEEEEEVKMATESRPPPLQNRWRVSVLHGDIVAIPSSSEESNLEEVIIDETDLDQIIQKSAPQDSPASCGLDDPLVVEEDSGSSLNSSVCSYSSEEEESEDSWSSGDDGKRSNTKERMSDKILEIVMGGPLERLIDEDDGIPCRGQDGAAAQVGLAEQLCSQERSGQQEILEPSAEAQLEDADAQFPVSPSLTSSSSDQHWAGQAVQGGDVSKVETALRAHADPNMLSSSGLTALHVASLEGKDEILRLLLGGKGDVNMKSKTGLTCLHYAAQAGKASTCQLLISEGAGINVTTSLEKSSALHLAVLNRRGKVVRLLLQHGAAWSTANAAGLTPMDMAKKLKDAAIVEEMRKVSSELPGAQV</sequence>
<feature type="compositionally biased region" description="Polar residues" evidence="4">
    <location>
        <begin position="293"/>
        <end position="309"/>
    </location>
</feature>
<feature type="compositionally biased region" description="Basic and acidic residues" evidence="4">
    <location>
        <begin position="714"/>
        <end position="724"/>
    </location>
</feature>
<protein>
    <recommendedName>
        <fullName evidence="6">MORN repeat-containing protein 5</fullName>
    </recommendedName>
</protein>
<gene>
    <name evidence="5" type="ORF">HPHI1048_LOCUS7876</name>
</gene>
<dbReference type="SUPFAM" id="SSF82185">
    <property type="entry name" value="Histone H3 K4-specific methyltransferase SET7/9 N-terminal domain"/>
    <property type="match status" value="1"/>
</dbReference>
<dbReference type="Gene3D" id="2.20.110.10">
    <property type="entry name" value="Histone H3 K4-specific methyltransferase SET7/9 N-terminal domain"/>
    <property type="match status" value="2"/>
</dbReference>
<dbReference type="Pfam" id="PF12796">
    <property type="entry name" value="Ank_2"/>
    <property type="match status" value="1"/>
</dbReference>
<feature type="region of interest" description="Disordered" evidence="4">
    <location>
        <begin position="666"/>
        <end position="724"/>
    </location>
</feature>
<dbReference type="SMART" id="SM00248">
    <property type="entry name" value="ANK"/>
    <property type="match status" value="3"/>
</dbReference>
<feature type="repeat" description="ANK" evidence="3">
    <location>
        <begin position="870"/>
        <end position="902"/>
    </location>
</feature>
<feature type="compositionally biased region" description="Acidic residues" evidence="4">
    <location>
        <begin position="604"/>
        <end position="613"/>
    </location>
</feature>
<dbReference type="Pfam" id="PF00023">
    <property type="entry name" value="Ank"/>
    <property type="match status" value="1"/>
</dbReference>
<organism evidence="5">
    <name type="scientific">Hanusia phi</name>
    <dbReference type="NCBI Taxonomy" id="3032"/>
    <lineage>
        <taxon>Eukaryota</taxon>
        <taxon>Cryptophyceae</taxon>
        <taxon>Pyrenomonadales</taxon>
        <taxon>Geminigeraceae</taxon>
        <taxon>Hanusia</taxon>
    </lineage>
</organism>
<feature type="repeat" description="ANK" evidence="3">
    <location>
        <begin position="837"/>
        <end position="869"/>
    </location>
</feature>
<feature type="region of interest" description="Disordered" evidence="4">
    <location>
        <begin position="33"/>
        <end position="58"/>
    </location>
</feature>
<dbReference type="GO" id="GO:0085020">
    <property type="term" value="P:protein K6-linked ubiquitination"/>
    <property type="evidence" value="ECO:0007669"/>
    <property type="project" value="TreeGrafter"/>
</dbReference>
<evidence type="ECO:0000256" key="2">
    <source>
        <dbReference type="ARBA" id="ARBA00023043"/>
    </source>
</evidence>
<accession>A0A7S0HIS5</accession>
<keyword evidence="1" id="KW-0677">Repeat</keyword>
<feature type="region of interest" description="Disordered" evidence="4">
    <location>
        <begin position="228"/>
        <end position="254"/>
    </location>
</feature>
<feature type="compositionally biased region" description="Pro residues" evidence="4">
    <location>
        <begin position="37"/>
        <end position="46"/>
    </location>
</feature>
<dbReference type="SMART" id="SM00698">
    <property type="entry name" value="MORN"/>
    <property type="match status" value="5"/>
</dbReference>
<evidence type="ECO:0000313" key="5">
    <source>
        <dbReference type="EMBL" id="CAD8479297.1"/>
    </source>
</evidence>
<reference evidence="5" key="1">
    <citation type="submission" date="2021-01" db="EMBL/GenBank/DDBJ databases">
        <authorList>
            <person name="Corre E."/>
            <person name="Pelletier E."/>
            <person name="Niang G."/>
            <person name="Scheremetjew M."/>
            <person name="Finn R."/>
            <person name="Kale V."/>
            <person name="Holt S."/>
            <person name="Cochrane G."/>
            <person name="Meng A."/>
            <person name="Brown T."/>
            <person name="Cohen L."/>
        </authorList>
    </citation>
    <scope>NUCLEOTIDE SEQUENCE</scope>
    <source>
        <strain evidence="5">CCMP325</strain>
    </source>
</reference>
<dbReference type="InterPro" id="IPR036770">
    <property type="entry name" value="Ankyrin_rpt-contain_sf"/>
</dbReference>
<evidence type="ECO:0000256" key="3">
    <source>
        <dbReference type="PROSITE-ProRule" id="PRU00023"/>
    </source>
</evidence>
<evidence type="ECO:0000256" key="1">
    <source>
        <dbReference type="ARBA" id="ARBA00022737"/>
    </source>
</evidence>
<feature type="compositionally biased region" description="Low complexity" evidence="4">
    <location>
        <begin position="689"/>
        <end position="700"/>
    </location>
</feature>
<feature type="region of interest" description="Disordered" evidence="4">
    <location>
        <begin position="270"/>
        <end position="310"/>
    </location>
</feature>
<feature type="compositionally biased region" description="Basic and acidic residues" evidence="4">
    <location>
        <begin position="587"/>
        <end position="603"/>
    </location>
</feature>
<keyword evidence="2 3" id="KW-0040">ANK repeat</keyword>
<dbReference type="PANTHER" id="PTHR24171:SF11">
    <property type="entry name" value="26S PROTEASOME NON-ATPASE REGULATORY SUBUNIT 10"/>
    <property type="match status" value="1"/>
</dbReference>
<dbReference type="InterPro" id="IPR003409">
    <property type="entry name" value="MORN"/>
</dbReference>
<dbReference type="PROSITE" id="PS50088">
    <property type="entry name" value="ANK_REPEAT"/>
    <property type="match status" value="3"/>
</dbReference>
<name>A0A7S0HIS5_9CRYP</name>
<dbReference type="InterPro" id="IPR002110">
    <property type="entry name" value="Ankyrin_rpt"/>
</dbReference>
<evidence type="ECO:0000256" key="4">
    <source>
        <dbReference type="SAM" id="MobiDB-lite"/>
    </source>
</evidence>